<dbReference type="GO" id="GO:0015408">
    <property type="term" value="F:ABC-type ferric iron transporter activity"/>
    <property type="evidence" value="ECO:0007669"/>
    <property type="project" value="InterPro"/>
</dbReference>
<dbReference type="GO" id="GO:0016020">
    <property type="term" value="C:membrane"/>
    <property type="evidence" value="ECO:0007669"/>
    <property type="project" value="InterPro"/>
</dbReference>
<evidence type="ECO:0000256" key="3">
    <source>
        <dbReference type="ARBA" id="ARBA00022496"/>
    </source>
</evidence>
<dbReference type="PROSITE" id="PS50893">
    <property type="entry name" value="ABC_TRANSPORTER_2"/>
    <property type="match status" value="1"/>
</dbReference>
<dbReference type="EMBL" id="FODH01000024">
    <property type="protein sequence ID" value="SEP14303.1"/>
    <property type="molecule type" value="Genomic_DNA"/>
</dbReference>
<dbReference type="GO" id="GO:0016887">
    <property type="term" value="F:ATP hydrolysis activity"/>
    <property type="evidence" value="ECO:0007669"/>
    <property type="project" value="InterPro"/>
</dbReference>
<evidence type="ECO:0000313" key="13">
    <source>
        <dbReference type="Proteomes" id="UP000683429"/>
    </source>
</evidence>
<dbReference type="InterPro" id="IPR050093">
    <property type="entry name" value="ABC_SmlMolc_Importer"/>
</dbReference>
<reference evidence="11 12" key="1">
    <citation type="submission" date="2016-10" db="EMBL/GenBank/DDBJ databases">
        <authorList>
            <person name="de Groot N.N."/>
        </authorList>
    </citation>
    <scope>NUCLEOTIDE SEQUENCE [LARGE SCALE GENOMIC DNA]</scope>
    <source>
        <strain evidence="11 12">CGMCC 1.10238</strain>
    </source>
</reference>
<sequence length="226" mass="25256">MSIVDIRNLSFSYERGKSPVIDRFSCSIEKGDIVGIVGASGNGKSTLLRLIAGLEFPSGGEIRINGAPVVNEGCYIQPERRGVGMVFQDYALFPHMTVRKNIEFALHRLPRKERAKRLEEMLDLVQLGEFKERYPHELSGGQQQRVALARALAQKPAVLLMDEPFSNLDAGLKDAIRSELRTILKKAQMTCLFVTHDRQDVEAISDRSIHLGPESDLAERVQINQA</sequence>
<evidence type="ECO:0000256" key="8">
    <source>
        <dbReference type="ARBA" id="ARBA00023136"/>
    </source>
</evidence>
<dbReference type="Proteomes" id="UP000198809">
    <property type="component" value="Unassembled WGS sequence"/>
</dbReference>
<gene>
    <name evidence="10" type="ORF">KP014_26585</name>
    <name evidence="11" type="ORF">SAMN04487895_1245</name>
</gene>
<dbReference type="InterPro" id="IPR027417">
    <property type="entry name" value="P-loop_NTPase"/>
</dbReference>
<keyword evidence="5 11" id="KW-0067">ATP-binding</keyword>
<proteinExistence type="predicted"/>
<dbReference type="InterPro" id="IPR015853">
    <property type="entry name" value="ABC_transpr_FbpC"/>
</dbReference>
<protein>
    <submittedName>
        <fullName evidence="10">ABC transporter ATP-binding protein</fullName>
    </submittedName>
    <submittedName>
        <fullName evidence="11">Iron(III) transport system ATP-binding protein</fullName>
    </submittedName>
</protein>
<evidence type="ECO:0000256" key="6">
    <source>
        <dbReference type="ARBA" id="ARBA00023004"/>
    </source>
</evidence>
<name>A0A1H8VG89_9BACL</name>
<dbReference type="CDD" id="cd03259">
    <property type="entry name" value="ABC_Carb_Solutes_like"/>
    <property type="match status" value="1"/>
</dbReference>
<dbReference type="Gene3D" id="3.40.50.300">
    <property type="entry name" value="P-loop containing nucleotide triphosphate hydrolases"/>
    <property type="match status" value="1"/>
</dbReference>
<dbReference type="InterPro" id="IPR003439">
    <property type="entry name" value="ABC_transporter-like_ATP-bd"/>
</dbReference>
<keyword evidence="13" id="KW-1185">Reference proteome</keyword>
<evidence type="ECO:0000256" key="2">
    <source>
        <dbReference type="ARBA" id="ARBA00022475"/>
    </source>
</evidence>
<evidence type="ECO:0000259" key="9">
    <source>
        <dbReference type="PROSITE" id="PS50893"/>
    </source>
</evidence>
<dbReference type="OrthoDB" id="9790614at2"/>
<dbReference type="PANTHER" id="PTHR42781:SF4">
    <property type="entry name" value="SPERMIDINE_PUTRESCINE IMPORT ATP-BINDING PROTEIN POTA"/>
    <property type="match status" value="1"/>
</dbReference>
<keyword evidence="7" id="KW-0406">Ion transport</keyword>
<dbReference type="STRING" id="1333845.SAMN04487895_1245"/>
<keyword evidence="1" id="KW-0813">Transport</keyword>
<dbReference type="Proteomes" id="UP000683429">
    <property type="component" value="Chromosome"/>
</dbReference>
<dbReference type="Pfam" id="PF00005">
    <property type="entry name" value="ABC_tran"/>
    <property type="match status" value="1"/>
</dbReference>
<reference evidence="10 13" key="2">
    <citation type="submission" date="2021-06" db="EMBL/GenBank/DDBJ databases">
        <title>Whole genome sequence of Paenibacillus sophorae DSM23020 for comparative genomics.</title>
        <authorList>
            <person name="Kim M.-J."/>
            <person name="Lee G."/>
            <person name="Shin J.-H."/>
        </authorList>
    </citation>
    <scope>NUCLEOTIDE SEQUENCE [LARGE SCALE GENOMIC DNA]</scope>
    <source>
        <strain evidence="10 13">DSM 23020</strain>
    </source>
</reference>
<keyword evidence="4" id="KW-0547">Nucleotide-binding</keyword>
<evidence type="ECO:0000256" key="4">
    <source>
        <dbReference type="ARBA" id="ARBA00022741"/>
    </source>
</evidence>
<organism evidence="11 12">
    <name type="scientific">Paenibacillus sophorae</name>
    <dbReference type="NCBI Taxonomy" id="1333845"/>
    <lineage>
        <taxon>Bacteria</taxon>
        <taxon>Bacillati</taxon>
        <taxon>Bacillota</taxon>
        <taxon>Bacilli</taxon>
        <taxon>Bacillales</taxon>
        <taxon>Paenibacillaceae</taxon>
        <taxon>Paenibacillus</taxon>
    </lineage>
</organism>
<evidence type="ECO:0000313" key="12">
    <source>
        <dbReference type="Proteomes" id="UP000198809"/>
    </source>
</evidence>
<dbReference type="InterPro" id="IPR017871">
    <property type="entry name" value="ABC_transporter-like_CS"/>
</dbReference>
<evidence type="ECO:0000256" key="5">
    <source>
        <dbReference type="ARBA" id="ARBA00022840"/>
    </source>
</evidence>
<dbReference type="AlphaFoldDB" id="A0A1H8VG89"/>
<dbReference type="EMBL" id="CP076607">
    <property type="protein sequence ID" value="QWU15399.1"/>
    <property type="molecule type" value="Genomic_DNA"/>
</dbReference>
<keyword evidence="8" id="KW-0472">Membrane</keyword>
<dbReference type="GO" id="GO:0005524">
    <property type="term" value="F:ATP binding"/>
    <property type="evidence" value="ECO:0007669"/>
    <property type="project" value="UniProtKB-KW"/>
</dbReference>
<feature type="domain" description="ABC transporter" evidence="9">
    <location>
        <begin position="4"/>
        <end position="225"/>
    </location>
</feature>
<evidence type="ECO:0000313" key="11">
    <source>
        <dbReference type="EMBL" id="SEP14303.1"/>
    </source>
</evidence>
<dbReference type="InterPro" id="IPR003593">
    <property type="entry name" value="AAA+_ATPase"/>
</dbReference>
<dbReference type="RefSeq" id="WP_036594840.1">
    <property type="nucleotide sequence ID" value="NZ_CP076607.1"/>
</dbReference>
<dbReference type="PANTHER" id="PTHR42781">
    <property type="entry name" value="SPERMIDINE/PUTRESCINE IMPORT ATP-BINDING PROTEIN POTA"/>
    <property type="match status" value="1"/>
</dbReference>
<dbReference type="SUPFAM" id="SSF52540">
    <property type="entry name" value="P-loop containing nucleoside triphosphate hydrolases"/>
    <property type="match status" value="1"/>
</dbReference>
<dbReference type="PROSITE" id="PS00211">
    <property type="entry name" value="ABC_TRANSPORTER_1"/>
    <property type="match status" value="1"/>
</dbReference>
<keyword evidence="3" id="KW-0410">Iron transport</keyword>
<evidence type="ECO:0000313" key="10">
    <source>
        <dbReference type="EMBL" id="QWU15399.1"/>
    </source>
</evidence>
<evidence type="ECO:0000256" key="7">
    <source>
        <dbReference type="ARBA" id="ARBA00023065"/>
    </source>
</evidence>
<keyword evidence="6" id="KW-0408">Iron</keyword>
<evidence type="ECO:0000256" key="1">
    <source>
        <dbReference type="ARBA" id="ARBA00022448"/>
    </source>
</evidence>
<keyword evidence="2" id="KW-1003">Cell membrane</keyword>
<accession>A0A1H8VG89</accession>
<dbReference type="SMART" id="SM00382">
    <property type="entry name" value="AAA"/>
    <property type="match status" value="1"/>
</dbReference>